<evidence type="ECO:0000256" key="1">
    <source>
        <dbReference type="SAM" id="MobiDB-lite"/>
    </source>
</evidence>
<dbReference type="GeneID" id="37021322"/>
<feature type="compositionally biased region" description="Low complexity" evidence="1">
    <location>
        <begin position="98"/>
        <end position="114"/>
    </location>
</feature>
<feature type="compositionally biased region" description="Polar residues" evidence="1">
    <location>
        <begin position="353"/>
        <end position="369"/>
    </location>
</feature>
<reference evidence="2 3" key="1">
    <citation type="journal article" date="2018" name="Mol. Biol. Evol.">
        <title>Broad Genomic Sampling Reveals a Smut Pathogenic Ancestry of the Fungal Clade Ustilaginomycotina.</title>
        <authorList>
            <person name="Kijpornyongpan T."/>
            <person name="Mondo S.J."/>
            <person name="Barry K."/>
            <person name="Sandor L."/>
            <person name="Lee J."/>
            <person name="Lipzen A."/>
            <person name="Pangilinan J."/>
            <person name="LaButti K."/>
            <person name="Hainaut M."/>
            <person name="Henrissat B."/>
            <person name="Grigoriev I.V."/>
            <person name="Spatafora J.W."/>
            <person name="Aime M.C."/>
        </authorList>
    </citation>
    <scope>NUCLEOTIDE SEQUENCE [LARGE SCALE GENOMIC DNA]</scope>
    <source>
        <strain evidence="2 3">MCA 3882</strain>
    </source>
</reference>
<dbReference type="RefSeq" id="XP_025352364.1">
    <property type="nucleotide sequence ID" value="XM_025499541.1"/>
</dbReference>
<dbReference type="STRING" id="1280837.A0A316V3N4"/>
<dbReference type="Pfam" id="PF15365">
    <property type="entry name" value="PNRC"/>
    <property type="match status" value="1"/>
</dbReference>
<feature type="compositionally biased region" description="Polar residues" evidence="1">
    <location>
        <begin position="193"/>
        <end position="202"/>
    </location>
</feature>
<protein>
    <submittedName>
        <fullName evidence="2">Uncharacterized protein</fullName>
    </submittedName>
</protein>
<dbReference type="InParanoid" id="A0A316V3N4"/>
<feature type="region of interest" description="Disordered" evidence="1">
    <location>
        <begin position="244"/>
        <end position="495"/>
    </location>
</feature>
<feature type="compositionally biased region" description="Pro residues" evidence="1">
    <location>
        <begin position="394"/>
        <end position="413"/>
    </location>
</feature>
<feature type="compositionally biased region" description="Low complexity" evidence="1">
    <location>
        <begin position="134"/>
        <end position="147"/>
    </location>
</feature>
<feature type="compositionally biased region" description="Polar residues" evidence="1">
    <location>
        <begin position="460"/>
        <end position="479"/>
    </location>
</feature>
<dbReference type="OrthoDB" id="2142961at2759"/>
<feature type="compositionally biased region" description="Polar residues" evidence="1">
    <location>
        <begin position="149"/>
        <end position="177"/>
    </location>
</feature>
<feature type="region of interest" description="Disordered" evidence="1">
    <location>
        <begin position="1"/>
        <end position="214"/>
    </location>
</feature>
<feature type="compositionally biased region" description="Low complexity" evidence="1">
    <location>
        <begin position="374"/>
        <end position="393"/>
    </location>
</feature>
<accession>A0A316V3N4</accession>
<dbReference type="InterPro" id="IPR028322">
    <property type="entry name" value="PNRC-like_rgn"/>
</dbReference>
<dbReference type="Proteomes" id="UP000245771">
    <property type="component" value="Unassembled WGS sequence"/>
</dbReference>
<feature type="compositionally biased region" description="Polar residues" evidence="1">
    <location>
        <begin position="289"/>
        <end position="298"/>
    </location>
</feature>
<gene>
    <name evidence="2" type="ORF">FA14DRAFT_162334</name>
</gene>
<evidence type="ECO:0000313" key="3">
    <source>
        <dbReference type="Proteomes" id="UP000245771"/>
    </source>
</evidence>
<sequence>MLATMRPAPIHATDSSSAQYASHQASTSSKSTNRSTQMNKPNGSARPRAKKDTPGTGKQLAPGLLSLSKPIDEFQDSDDAEKSSSTTSKKQLKKKKQVAASADPSSVAAPNASVKPRKKALAIDEIKADENQLSRSAPDSHSSSDWDMPQSTKAAKDANSNAALTWQQQLLNSQAPKSASLEKKKGGKKDKATNPSVKSKGSQAVDVSKNEASSALTWQQELFGSNNKARGPAFDVFADERDAMTFGGNASGQPPNKGGKKKQRQRADSLGDIDLHNNHNAAHGRPSKPKNSTHSSSVHLGANGSSSSPSSGPPTTPNKLAYAGPNFHNSPSPASLPVPKFLQSKNGGVVNGTGMNPSMSANATSNSSLFAREAQAQQQQQQQQFYQQPQPMFHHPPPPPYPPFAQYPHPGPYNHPAQHIDPNISISSHSSDEEQDASFSHSKSRYIRGVTAPPELPSTPLMNGTTGDESVNSVGNNRNETIENLLARMMRPGSD</sequence>
<evidence type="ECO:0000313" key="2">
    <source>
        <dbReference type="EMBL" id="PWN32062.1"/>
    </source>
</evidence>
<feature type="compositionally biased region" description="Low complexity" evidence="1">
    <location>
        <begin position="15"/>
        <end position="29"/>
    </location>
</feature>
<dbReference type="EMBL" id="KZ819606">
    <property type="protein sequence ID" value="PWN32062.1"/>
    <property type="molecule type" value="Genomic_DNA"/>
</dbReference>
<proteinExistence type="predicted"/>
<feature type="compositionally biased region" description="Polar residues" evidence="1">
    <location>
        <begin position="30"/>
        <end position="42"/>
    </location>
</feature>
<organism evidence="2 3">
    <name type="scientific">Meira miltonrushii</name>
    <dbReference type="NCBI Taxonomy" id="1280837"/>
    <lineage>
        <taxon>Eukaryota</taxon>
        <taxon>Fungi</taxon>
        <taxon>Dikarya</taxon>
        <taxon>Basidiomycota</taxon>
        <taxon>Ustilaginomycotina</taxon>
        <taxon>Exobasidiomycetes</taxon>
        <taxon>Exobasidiales</taxon>
        <taxon>Brachybasidiaceae</taxon>
        <taxon>Meira</taxon>
    </lineage>
</organism>
<keyword evidence="3" id="KW-1185">Reference proteome</keyword>
<dbReference type="AlphaFoldDB" id="A0A316V3N4"/>
<feature type="compositionally biased region" description="Basic and acidic residues" evidence="1">
    <location>
        <begin position="121"/>
        <end position="132"/>
    </location>
</feature>
<feature type="compositionally biased region" description="Basic and acidic residues" evidence="1">
    <location>
        <begin position="180"/>
        <end position="192"/>
    </location>
</feature>
<dbReference type="GO" id="GO:0016071">
    <property type="term" value="P:mRNA metabolic process"/>
    <property type="evidence" value="ECO:0007669"/>
    <property type="project" value="UniProtKB-ARBA"/>
</dbReference>
<feature type="compositionally biased region" description="Basic and acidic residues" evidence="1">
    <location>
        <begin position="265"/>
        <end position="277"/>
    </location>
</feature>
<name>A0A316V3N4_9BASI</name>